<feature type="compositionally biased region" description="Polar residues" evidence="2">
    <location>
        <begin position="67"/>
        <end position="76"/>
    </location>
</feature>
<dbReference type="EMBL" id="KE652520">
    <property type="protein sequence ID" value="EQL01306.1"/>
    <property type="molecule type" value="Genomic_DNA"/>
</dbReference>
<feature type="region of interest" description="Disordered" evidence="2">
    <location>
        <begin position="185"/>
        <end position="225"/>
    </location>
</feature>
<feature type="coiled-coil region" evidence="1">
    <location>
        <begin position="635"/>
        <end position="687"/>
    </location>
</feature>
<feature type="coiled-coil region" evidence="1">
    <location>
        <begin position="807"/>
        <end position="856"/>
    </location>
</feature>
<dbReference type="eggNOG" id="ENOG502RKST">
    <property type="taxonomic scope" value="Eukaryota"/>
</dbReference>
<dbReference type="Proteomes" id="UP000019374">
    <property type="component" value="Unassembled WGS sequence"/>
</dbReference>
<sequence length="1315" mass="148082">MGGLAVYGRVAPASSCAPPRDATTLPLGAKFAARQQISPKQADAHLSSFDFTADVSIPRRRFDSPPSLVSQPTPSSARIHDPQIRAQSILPTSTSKTRCCVSPCAETMSTPPARSPDVSPSRPASAEICRLPAQKRDVGGLGSALPSSSQAPLRSNYFQQLSAAGDEISETALGEGFSFELKRPARPGQFSERPRCQPSDAIEESHASHLSKRIHAPGSGVQTQGSVAITRGPPLPLHELCLPTSRHVSPMPLRQVSPTPLRQASPMPLRQVSLMPLRQASCQPTSPVTNHVEAVHTPPAKVASRPPSEELSSSARAFRKLGKPASALGHREEAGHAILRNLLPDFLPAKEVRDNQLTKGPKEKAIVDNHHHNGRRKLPNDSPRQEPPIDLTTPGEHSLGTDHVQRRSSPSSTCGDLERPVHPSPEKPRHATAHRPAQLRASSHRYTLPRHRSDSRASNVSKKRTDAHKPRLQPDPERKMLAMHQVAQYWNECIQIAEDERNQANWEIERLQHRLQRQDLKLSESRSLLSKKQLELEDAERHCHQLQENDSHMASENQRLSGEVETLRVQLSESQTRATELRNRQRQVRDKLNEAVQEQQDLYKRSRAFYEESMSALRKENEQRVADSTKIDEALEKGRQKREEMMRCLQELRDKMDRENRLKEETITELRRRIQEQEDSIRHEREITETLRRQTELQQVTQHTIEGVASQVESLRQDWTEKTHDEQKISSVMGRIIDRLDALAQNVQVAEGNNFSLAALKHAVQGIGDAISTQVVSAVADVAANQQRAEQTILGFGFTCGGELTDIKRLLEDQNDNRAASQALEEEDKHQMRDALESLESRLQTAQDTFQRVEHILEERVQQEFRFREDEIERRRADLDTRLAGRDERVSHLERQLQLTSEAYEAKVDALKSNRSCSDEAVQEAFHKVFAEFRNDLEQGFLQERERSAEHLRQNQTALAALDSQLRAVNDHLTVAKENVFHDGAEGNVYEENALVSKLQDQVLDLEKQAKAAEELHGRWRRDIQTVDALRAQLKEIKSRVPQMERFDMTLGNMTRMNEILHSTAQYLTHERHWARQHLEEVEVTDGRRDDRSVDGADTQPRETQQPTKDRLVTSIELESWTTQGNAGAIPDEDFALEEAPFFRRKVTVYSPAGVVLSPSPPPSVHQEQLRRRGAAQPRSILKLSTASTHDSVRLQEQATRINTNQSQYNRPVVGRDSTAAASAVVEQIRAELVPSERLHLAWSLPTVADFERDGRFASTDDSQRSGEGSKRRLQYTDDVPGVGGKRARLDADTSETESGAQVEDDGPQQETHPW</sequence>
<evidence type="ECO:0000256" key="1">
    <source>
        <dbReference type="SAM" id="Coils"/>
    </source>
</evidence>
<feature type="region of interest" description="Disordered" evidence="2">
    <location>
        <begin position="354"/>
        <end position="474"/>
    </location>
</feature>
<reference evidence="3 4" key="1">
    <citation type="journal article" date="2013" name="Chin. Sci. Bull.">
        <title>Genome survey uncovers the secrets of sex and lifestyle in caterpillar fungus.</title>
        <authorList>
            <person name="Hu X."/>
            <person name="Zhang Y."/>
            <person name="Xiao G."/>
            <person name="Zheng P."/>
            <person name="Xia Y."/>
            <person name="Zhang X."/>
            <person name="St Leger R.J."/>
            <person name="Liu X."/>
            <person name="Wang C."/>
        </authorList>
    </citation>
    <scope>NUCLEOTIDE SEQUENCE [LARGE SCALE GENOMIC DNA]</scope>
    <source>
        <strain evidence="4">Co18 / CGMCC 3.14243</strain>
        <tissue evidence="3">Fruit-body</tissue>
    </source>
</reference>
<feature type="compositionally biased region" description="Basic and acidic residues" evidence="2">
    <location>
        <begin position="354"/>
        <end position="371"/>
    </location>
</feature>
<proteinExistence type="predicted"/>
<protein>
    <submittedName>
        <fullName evidence="3">Uncharacterized protein</fullName>
    </submittedName>
</protein>
<organism evidence="3 4">
    <name type="scientific">Ophiocordyceps sinensis (strain Co18 / CGMCC 3.14243)</name>
    <name type="common">Yarsagumba caterpillar fungus</name>
    <name type="synonym">Hirsutella sinensis</name>
    <dbReference type="NCBI Taxonomy" id="911162"/>
    <lineage>
        <taxon>Eukaryota</taxon>
        <taxon>Fungi</taxon>
        <taxon>Dikarya</taxon>
        <taxon>Ascomycota</taxon>
        <taxon>Pezizomycotina</taxon>
        <taxon>Sordariomycetes</taxon>
        <taxon>Hypocreomycetidae</taxon>
        <taxon>Hypocreales</taxon>
        <taxon>Ophiocordycipitaceae</taxon>
        <taxon>Ophiocordyceps</taxon>
    </lineage>
</organism>
<evidence type="ECO:0000313" key="4">
    <source>
        <dbReference type="Proteomes" id="UP000019374"/>
    </source>
</evidence>
<feature type="region of interest" description="Disordered" evidence="2">
    <location>
        <begin position="57"/>
        <end position="84"/>
    </location>
</feature>
<keyword evidence="1" id="KW-0175">Coiled coil</keyword>
<dbReference type="HOGENOM" id="CLU_009047_0_0_1"/>
<evidence type="ECO:0000313" key="3">
    <source>
        <dbReference type="EMBL" id="EQL01306.1"/>
    </source>
</evidence>
<feature type="compositionally biased region" description="Basic and acidic residues" evidence="2">
    <location>
        <begin position="463"/>
        <end position="474"/>
    </location>
</feature>
<feature type="region of interest" description="Disordered" evidence="2">
    <location>
        <begin position="1257"/>
        <end position="1315"/>
    </location>
</feature>
<accession>T5AFV7</accession>
<feature type="coiled-coil region" evidence="1">
    <location>
        <begin position="494"/>
        <end position="602"/>
    </location>
</feature>
<name>T5AFV7_OPHSC</name>
<feature type="compositionally biased region" description="Basic and acidic residues" evidence="2">
    <location>
        <begin position="416"/>
        <end position="429"/>
    </location>
</feature>
<feature type="region of interest" description="Disordered" evidence="2">
    <location>
        <begin position="1080"/>
        <end position="1110"/>
    </location>
</feature>
<feature type="compositionally biased region" description="Basic and acidic residues" evidence="2">
    <location>
        <begin position="1262"/>
        <end position="1271"/>
    </location>
</feature>
<evidence type="ECO:0000256" key="2">
    <source>
        <dbReference type="SAM" id="MobiDB-lite"/>
    </source>
</evidence>
<dbReference type="OrthoDB" id="4848543at2759"/>
<gene>
    <name evidence="3" type="ORF">OCS_02983</name>
</gene>
<feature type="compositionally biased region" description="Basic and acidic residues" evidence="2">
    <location>
        <begin position="1080"/>
        <end position="1095"/>
    </location>
</feature>